<feature type="compositionally biased region" description="Basic and acidic residues" evidence="1">
    <location>
        <begin position="110"/>
        <end position="130"/>
    </location>
</feature>
<dbReference type="PATRIC" id="fig|1229276.3.peg.3314"/>
<name>A0A0B8SZ79_9SPHI</name>
<proteinExistence type="predicted"/>
<accession>A0A0B8SZ79</accession>
<protein>
    <submittedName>
        <fullName evidence="2">Uncharacterized protein</fullName>
    </submittedName>
</protein>
<organism evidence="2 3">
    <name type="scientific">Sphingobacterium deserti</name>
    <dbReference type="NCBI Taxonomy" id="1229276"/>
    <lineage>
        <taxon>Bacteria</taxon>
        <taxon>Pseudomonadati</taxon>
        <taxon>Bacteroidota</taxon>
        <taxon>Sphingobacteriia</taxon>
        <taxon>Sphingobacteriales</taxon>
        <taxon>Sphingobacteriaceae</taxon>
        <taxon>Sphingobacterium</taxon>
    </lineage>
</organism>
<reference evidence="2 3" key="2">
    <citation type="journal article" date="2015" name="PLoS ONE">
        <title>Whole-Genome Optical Mapping and Finished Genome Sequence of Sphingobacterium deserti sp. nov., a New Species Isolated from the Western Desert of China.</title>
        <authorList>
            <person name="Teng C."/>
            <person name="Zhou Z."/>
            <person name="Molnar I."/>
            <person name="Li X."/>
            <person name="Tang R."/>
            <person name="Chen M."/>
            <person name="Wang L."/>
            <person name="Su S."/>
            <person name="Zhang W."/>
            <person name="Lin M."/>
        </authorList>
    </citation>
    <scope>NUCLEOTIDE SEQUENCE [LARGE SCALE GENOMIC DNA]</scope>
    <source>
        <strain evidence="3">ACCC05744</strain>
    </source>
</reference>
<dbReference type="AlphaFoldDB" id="A0A0B8SZ79"/>
<evidence type="ECO:0000313" key="2">
    <source>
        <dbReference type="EMBL" id="KGE12987.1"/>
    </source>
</evidence>
<reference evidence="3" key="1">
    <citation type="submission" date="2014-04" db="EMBL/GenBank/DDBJ databases">
        <title>Whole-Genome optical mapping and complete genome sequence of Sphingobacterium deserti sp. nov., a new spaces isolated from desert in the west of China.</title>
        <authorList>
            <person name="Teng C."/>
            <person name="Zhou Z."/>
            <person name="Li X."/>
            <person name="Chen M."/>
            <person name="Lin M."/>
            <person name="Wang L."/>
            <person name="Su S."/>
            <person name="Zhang C."/>
            <person name="Zhang W."/>
        </authorList>
    </citation>
    <scope>NUCLEOTIDE SEQUENCE [LARGE SCALE GENOMIC DNA]</scope>
    <source>
        <strain evidence="3">ACCC05744</strain>
    </source>
</reference>
<sequence>MNYSRIGEVLKENWRTTMRTVKEPTSYLSLALIHVGHAFADADPDEQKREEAVEPDEMDKFPDEGEGVENLPPTQPDVNPLERENPDTSESDNESLEKEENDPESTLDEQDLKTTGETIVVDRRTGKDEF</sequence>
<evidence type="ECO:0000256" key="1">
    <source>
        <dbReference type="SAM" id="MobiDB-lite"/>
    </source>
</evidence>
<evidence type="ECO:0000313" key="3">
    <source>
        <dbReference type="Proteomes" id="UP000031802"/>
    </source>
</evidence>
<comment type="caution">
    <text evidence="2">The sequence shown here is derived from an EMBL/GenBank/DDBJ whole genome shotgun (WGS) entry which is preliminary data.</text>
</comment>
<feature type="compositionally biased region" description="Basic and acidic residues" evidence="1">
    <location>
        <begin position="45"/>
        <end position="63"/>
    </location>
</feature>
<feature type="compositionally biased region" description="Acidic residues" evidence="1">
    <location>
        <begin position="87"/>
        <end position="109"/>
    </location>
</feature>
<feature type="region of interest" description="Disordered" evidence="1">
    <location>
        <begin position="40"/>
        <end position="130"/>
    </location>
</feature>
<keyword evidence="3" id="KW-1185">Reference proteome</keyword>
<dbReference type="Proteomes" id="UP000031802">
    <property type="component" value="Unassembled WGS sequence"/>
</dbReference>
<dbReference type="EMBL" id="JJMU01000061">
    <property type="protein sequence ID" value="KGE12987.1"/>
    <property type="molecule type" value="Genomic_DNA"/>
</dbReference>
<gene>
    <name evidence="2" type="ORF">DI53_3204</name>
</gene>